<proteinExistence type="predicted"/>
<reference evidence="1" key="1">
    <citation type="journal article" date="2022" name="Int. J. Mol. Sci.">
        <title>Draft Genome of Tanacetum Coccineum: Genomic Comparison of Closely Related Tanacetum-Family Plants.</title>
        <authorList>
            <person name="Yamashiro T."/>
            <person name="Shiraishi A."/>
            <person name="Nakayama K."/>
            <person name="Satake H."/>
        </authorList>
    </citation>
    <scope>NUCLEOTIDE SEQUENCE</scope>
</reference>
<keyword evidence="1" id="KW-0695">RNA-directed DNA polymerase</keyword>
<accession>A0ABQ5BKH9</accession>
<keyword evidence="1" id="KW-0808">Transferase</keyword>
<protein>
    <submittedName>
        <fullName evidence="1">RNA-directed DNA polymerase, eukaryota, reverse transcriptase zinc-binding domain protein</fullName>
    </submittedName>
</protein>
<dbReference type="PANTHER" id="PTHR46890:SF48">
    <property type="entry name" value="RNA-DIRECTED DNA POLYMERASE"/>
    <property type="match status" value="1"/>
</dbReference>
<comment type="caution">
    <text evidence="1">The sequence shown here is derived from an EMBL/GenBank/DDBJ whole genome shotgun (WGS) entry which is preliminary data.</text>
</comment>
<dbReference type="InterPro" id="IPR052343">
    <property type="entry name" value="Retrotransposon-Effector_Assoc"/>
</dbReference>
<dbReference type="Proteomes" id="UP001151760">
    <property type="component" value="Unassembled WGS sequence"/>
</dbReference>
<reference evidence="1" key="2">
    <citation type="submission" date="2022-01" db="EMBL/GenBank/DDBJ databases">
        <authorList>
            <person name="Yamashiro T."/>
            <person name="Shiraishi A."/>
            <person name="Satake H."/>
            <person name="Nakayama K."/>
        </authorList>
    </citation>
    <scope>NUCLEOTIDE SEQUENCE</scope>
</reference>
<dbReference type="PANTHER" id="PTHR46890">
    <property type="entry name" value="NON-LTR RETROLELEMENT REVERSE TRANSCRIPTASE-LIKE PROTEIN-RELATED"/>
    <property type="match status" value="1"/>
</dbReference>
<evidence type="ECO:0000313" key="2">
    <source>
        <dbReference type="Proteomes" id="UP001151760"/>
    </source>
</evidence>
<gene>
    <name evidence="1" type="ORF">Tco_0874046</name>
</gene>
<keyword evidence="2" id="KW-1185">Reference proteome</keyword>
<sequence length="435" mass="49643">MGKETELRKTLQGYERLYWEANDGIAIYVNGKPWCIAGDINVTLYPNEHSSGNSVMTPDMMEFQDCLNIIKVEDICKSGLHFTRTKNVQRTKAGNKTGILKKLDRVMSNEDSSITFKKKIKAFRFSNFLTDKQEFLPIVKEKWSKEVKGFHMYQVVQKMKSLKSPLNNLGWCKGSLFKRVVSLRDELKRVQIDIDKDPHNTILKYLEAKLVKEFYVAEADEEKFLSQQAKIKWLSEGDKTSNYFHKVLKGRSIKSKILSLTDAKGGYYKEDQIPQKISNEIALNMIANVSDSEIKRAMFDIEDSKAPGPNGFTAAFFKKAWRVIGNDVCKAVNEFFSSGRMLGEINATLISLIPNVETPNKVTNFRPIACCNVLYKCISKVITNRIKFILGILVSNNQCAFILGRSIQDNILLTPEIMKRYNRKGVPKRVVVTDI</sequence>
<dbReference type="EMBL" id="BQNB010013388">
    <property type="protein sequence ID" value="GJT15340.1"/>
    <property type="molecule type" value="Genomic_DNA"/>
</dbReference>
<name>A0ABQ5BKH9_9ASTR</name>
<dbReference type="GO" id="GO:0003964">
    <property type="term" value="F:RNA-directed DNA polymerase activity"/>
    <property type="evidence" value="ECO:0007669"/>
    <property type="project" value="UniProtKB-KW"/>
</dbReference>
<evidence type="ECO:0000313" key="1">
    <source>
        <dbReference type="EMBL" id="GJT15340.1"/>
    </source>
</evidence>
<keyword evidence="1" id="KW-0548">Nucleotidyltransferase</keyword>
<organism evidence="1 2">
    <name type="scientific">Tanacetum coccineum</name>
    <dbReference type="NCBI Taxonomy" id="301880"/>
    <lineage>
        <taxon>Eukaryota</taxon>
        <taxon>Viridiplantae</taxon>
        <taxon>Streptophyta</taxon>
        <taxon>Embryophyta</taxon>
        <taxon>Tracheophyta</taxon>
        <taxon>Spermatophyta</taxon>
        <taxon>Magnoliopsida</taxon>
        <taxon>eudicotyledons</taxon>
        <taxon>Gunneridae</taxon>
        <taxon>Pentapetalae</taxon>
        <taxon>asterids</taxon>
        <taxon>campanulids</taxon>
        <taxon>Asterales</taxon>
        <taxon>Asteraceae</taxon>
        <taxon>Asteroideae</taxon>
        <taxon>Anthemideae</taxon>
        <taxon>Anthemidinae</taxon>
        <taxon>Tanacetum</taxon>
    </lineage>
</organism>